<keyword evidence="3" id="KW-0732">Signal</keyword>
<sequence length="142" mass="14983">CCSADAKTTSCLPTGILCDPPPEIPHGRHSGHSMDNFTYGFMVTYTCDPGHLLAGEPSIVCTTEDGEHGVWSKPLPSCREAKCPPPPSIANGKHSAQPSATFPPGSAVRYHCREGYSLVGNASITCTPTGTWSRPQPRCQGG</sequence>
<keyword evidence="12" id="KW-1185">Reference proteome</keyword>
<dbReference type="FunFam" id="2.10.70.10:FF:000014">
    <property type="entry name" value="Membrane cofactor protein"/>
    <property type="match status" value="1"/>
</dbReference>
<keyword evidence="7 9" id="KW-1015">Disulfide bond</keyword>
<keyword evidence="1" id="KW-0399">Innate immunity</keyword>
<feature type="non-terminal residue" evidence="11">
    <location>
        <position position="142"/>
    </location>
</feature>
<dbReference type="InterPro" id="IPR035976">
    <property type="entry name" value="Sushi/SCR/CCP_sf"/>
</dbReference>
<dbReference type="FunFam" id="2.10.70.10:FF:000070">
    <property type="entry name" value="Complement C3d receptor 2"/>
    <property type="match status" value="1"/>
</dbReference>
<keyword evidence="5" id="KW-0391">Immunity</keyword>
<dbReference type="AlphaFoldDB" id="A0A7K6NAR3"/>
<dbReference type="EMBL" id="VZRU01006941">
    <property type="protein sequence ID" value="NWW46360.1"/>
    <property type="molecule type" value="Genomic_DNA"/>
</dbReference>
<evidence type="ECO:0000313" key="11">
    <source>
        <dbReference type="EMBL" id="NWW46360.1"/>
    </source>
</evidence>
<dbReference type="PANTHER" id="PTHR45656">
    <property type="entry name" value="PROTEIN CBR-CLEC-78"/>
    <property type="match status" value="1"/>
</dbReference>
<dbReference type="Proteomes" id="UP000565207">
    <property type="component" value="Unassembled WGS sequence"/>
</dbReference>
<keyword evidence="8" id="KW-0325">Glycoprotein</keyword>
<evidence type="ECO:0000256" key="2">
    <source>
        <dbReference type="ARBA" id="ARBA00022659"/>
    </source>
</evidence>
<evidence type="ECO:0000256" key="4">
    <source>
        <dbReference type="ARBA" id="ARBA00022737"/>
    </source>
</evidence>
<accession>A0A7K6NAR3</accession>
<evidence type="ECO:0000256" key="7">
    <source>
        <dbReference type="ARBA" id="ARBA00023157"/>
    </source>
</evidence>
<feature type="domain" description="Sushi" evidence="10">
    <location>
        <begin position="16"/>
        <end position="80"/>
    </location>
</feature>
<keyword evidence="2 9" id="KW-0768">Sushi</keyword>
<evidence type="ECO:0000256" key="1">
    <source>
        <dbReference type="ARBA" id="ARBA00022588"/>
    </source>
</evidence>
<evidence type="ECO:0000256" key="5">
    <source>
        <dbReference type="ARBA" id="ARBA00022859"/>
    </source>
</evidence>
<reference evidence="11 12" key="1">
    <citation type="submission" date="2019-09" db="EMBL/GenBank/DDBJ databases">
        <title>Bird 10,000 Genomes (B10K) Project - Family phase.</title>
        <authorList>
            <person name="Zhang G."/>
        </authorList>
    </citation>
    <scope>NUCLEOTIDE SEQUENCE [LARGE SCALE GENOMIC DNA]</scope>
    <source>
        <strain evidence="11">B10K-DU-029-80</strain>
        <tissue evidence="11">Muscle</tissue>
    </source>
</reference>
<keyword evidence="4" id="KW-0677">Repeat</keyword>
<name>A0A7K6NAR3_PEDTO</name>
<comment type="caution">
    <text evidence="9">Lacks conserved residue(s) required for the propagation of feature annotation.</text>
</comment>
<evidence type="ECO:0000256" key="6">
    <source>
        <dbReference type="ARBA" id="ARBA00022875"/>
    </source>
</evidence>
<evidence type="ECO:0000259" key="10">
    <source>
        <dbReference type="PROSITE" id="PS50923"/>
    </source>
</evidence>
<feature type="non-terminal residue" evidence="11">
    <location>
        <position position="1"/>
    </location>
</feature>
<feature type="disulfide bond" evidence="9">
    <location>
        <begin position="112"/>
        <end position="139"/>
    </location>
</feature>
<evidence type="ECO:0000256" key="3">
    <source>
        <dbReference type="ARBA" id="ARBA00022729"/>
    </source>
</evidence>
<dbReference type="SUPFAM" id="SSF57535">
    <property type="entry name" value="Complement control module/SCR domain"/>
    <property type="match status" value="2"/>
</dbReference>
<feature type="domain" description="Sushi" evidence="10">
    <location>
        <begin position="81"/>
        <end position="141"/>
    </location>
</feature>
<dbReference type="GO" id="GO:0006958">
    <property type="term" value="P:complement activation, classical pathway"/>
    <property type="evidence" value="ECO:0007669"/>
    <property type="project" value="UniProtKB-KW"/>
</dbReference>
<gene>
    <name evidence="11" type="primary">Cr1l</name>
    <name evidence="11" type="ORF">PEDTOR_R14665</name>
</gene>
<dbReference type="SMART" id="SM00032">
    <property type="entry name" value="CCP"/>
    <property type="match status" value="2"/>
</dbReference>
<feature type="disulfide bond" evidence="9">
    <location>
        <begin position="83"/>
        <end position="126"/>
    </location>
</feature>
<comment type="caution">
    <text evidence="11">The sequence shown here is derived from an EMBL/GenBank/DDBJ whole genome shotgun (WGS) entry which is preliminary data.</text>
</comment>
<feature type="disulfide bond" evidence="9">
    <location>
        <begin position="18"/>
        <end position="61"/>
    </location>
</feature>
<evidence type="ECO:0000256" key="9">
    <source>
        <dbReference type="PROSITE-ProRule" id="PRU00302"/>
    </source>
</evidence>
<dbReference type="GO" id="GO:0045087">
    <property type="term" value="P:innate immune response"/>
    <property type="evidence" value="ECO:0007669"/>
    <property type="project" value="UniProtKB-KW"/>
</dbReference>
<organism evidence="11 12">
    <name type="scientific">Pedionomus torquatus</name>
    <name type="common">Plains-wanderer</name>
    <dbReference type="NCBI Taxonomy" id="227192"/>
    <lineage>
        <taxon>Eukaryota</taxon>
        <taxon>Metazoa</taxon>
        <taxon>Chordata</taxon>
        <taxon>Craniata</taxon>
        <taxon>Vertebrata</taxon>
        <taxon>Euteleostomi</taxon>
        <taxon>Archelosauria</taxon>
        <taxon>Archosauria</taxon>
        <taxon>Dinosauria</taxon>
        <taxon>Saurischia</taxon>
        <taxon>Theropoda</taxon>
        <taxon>Coelurosauria</taxon>
        <taxon>Aves</taxon>
        <taxon>Neognathae</taxon>
        <taxon>Neoaves</taxon>
        <taxon>Charadriiformes</taxon>
        <taxon>Pedionomidae</taxon>
        <taxon>Pedionomus</taxon>
    </lineage>
</organism>
<keyword evidence="6" id="KW-0180">Complement pathway</keyword>
<evidence type="ECO:0000256" key="8">
    <source>
        <dbReference type="ARBA" id="ARBA00023180"/>
    </source>
</evidence>
<dbReference type="PANTHER" id="PTHR45656:SF4">
    <property type="entry name" value="PROTEIN CBR-CLEC-78"/>
    <property type="match status" value="1"/>
</dbReference>
<dbReference type="InterPro" id="IPR000436">
    <property type="entry name" value="Sushi_SCR_CCP_dom"/>
</dbReference>
<dbReference type="PROSITE" id="PS50923">
    <property type="entry name" value="SUSHI"/>
    <property type="match status" value="2"/>
</dbReference>
<dbReference type="InterPro" id="IPR051277">
    <property type="entry name" value="SEZ6_CSMD_C4BPB_Regulators"/>
</dbReference>
<protein>
    <submittedName>
        <fullName evidence="11">CR1L protein</fullName>
    </submittedName>
</protein>
<evidence type="ECO:0000313" key="12">
    <source>
        <dbReference type="Proteomes" id="UP000565207"/>
    </source>
</evidence>
<dbReference type="Gene3D" id="2.10.70.10">
    <property type="entry name" value="Complement Module, domain 1"/>
    <property type="match status" value="2"/>
</dbReference>
<dbReference type="Pfam" id="PF00084">
    <property type="entry name" value="Sushi"/>
    <property type="match status" value="2"/>
</dbReference>
<dbReference type="CDD" id="cd00033">
    <property type="entry name" value="CCP"/>
    <property type="match status" value="2"/>
</dbReference>
<proteinExistence type="predicted"/>